<dbReference type="InterPro" id="IPR022476">
    <property type="entry name" value="Spore_YabP/YqfC"/>
</dbReference>
<dbReference type="Proteomes" id="UP000647416">
    <property type="component" value="Unassembled WGS sequence"/>
</dbReference>
<keyword evidence="2" id="KW-1185">Reference proteome</keyword>
<comment type="caution">
    <text evidence="1">The sequence shown here is derived from an EMBL/GenBank/DDBJ whole genome shotgun (WGS) entry which is preliminary data.</text>
</comment>
<dbReference type="EMBL" id="JACRTE010000002">
    <property type="protein sequence ID" value="MBC8595861.1"/>
    <property type="molecule type" value="Genomic_DNA"/>
</dbReference>
<proteinExistence type="predicted"/>
<accession>A0A926ISC9</accession>
<organism evidence="1 2">
    <name type="scientific">Qingrenia yutianensis</name>
    <dbReference type="NCBI Taxonomy" id="2763676"/>
    <lineage>
        <taxon>Bacteria</taxon>
        <taxon>Bacillati</taxon>
        <taxon>Bacillota</taxon>
        <taxon>Clostridia</taxon>
        <taxon>Eubacteriales</taxon>
        <taxon>Oscillospiraceae</taxon>
        <taxon>Qingrenia</taxon>
    </lineage>
</organism>
<name>A0A926ISC9_9FIRM</name>
<evidence type="ECO:0000313" key="2">
    <source>
        <dbReference type="Proteomes" id="UP000647416"/>
    </source>
</evidence>
<dbReference type="Pfam" id="PF07873">
    <property type="entry name" value="YabP"/>
    <property type="match status" value="1"/>
</dbReference>
<reference evidence="1" key="1">
    <citation type="submission" date="2020-08" db="EMBL/GenBank/DDBJ databases">
        <title>Genome public.</title>
        <authorList>
            <person name="Liu C."/>
            <person name="Sun Q."/>
        </authorList>
    </citation>
    <scope>NUCLEOTIDE SEQUENCE</scope>
    <source>
        <strain evidence="1">NSJ-50</strain>
    </source>
</reference>
<sequence length="88" mass="10060">MKRKIKQKIKETLAFPAEVIMDSPKIVLEANYNVWIENYIGIIEYSDKEVKVNTADFIVKITGESLLMDFVTNEDLSISGKITSVVYE</sequence>
<dbReference type="AlphaFoldDB" id="A0A926ISC9"/>
<evidence type="ECO:0000313" key="1">
    <source>
        <dbReference type="EMBL" id="MBC8595861.1"/>
    </source>
</evidence>
<dbReference type="RefSeq" id="WP_262431443.1">
    <property type="nucleotide sequence ID" value="NZ_JACRTE010000002.1"/>
</dbReference>
<protein>
    <submittedName>
        <fullName evidence="1">YabP/YqfC family sporulation protein</fullName>
    </submittedName>
</protein>
<gene>
    <name evidence="1" type="ORF">H8706_03125</name>
</gene>